<evidence type="ECO:0000256" key="1">
    <source>
        <dbReference type="ARBA" id="ARBA00004496"/>
    </source>
</evidence>
<comment type="similarity">
    <text evidence="2">Belongs to the disease resistance NB-LRR family.</text>
</comment>
<dbReference type="FunFam" id="1.10.10.10:FF:000322">
    <property type="entry name" value="Probable disease resistance protein At1g63360"/>
    <property type="match status" value="1"/>
</dbReference>
<reference evidence="10" key="1">
    <citation type="submission" date="2020-06" db="EMBL/GenBank/DDBJ databases">
        <authorList>
            <person name="Li T."/>
            <person name="Hu X."/>
            <person name="Zhang T."/>
            <person name="Song X."/>
            <person name="Zhang H."/>
            <person name="Dai N."/>
            <person name="Sheng W."/>
            <person name="Hou X."/>
            <person name="Wei L."/>
        </authorList>
    </citation>
    <scope>NUCLEOTIDE SEQUENCE</scope>
    <source>
        <strain evidence="10">G02</strain>
        <tissue evidence="10">Leaf</tissue>
    </source>
</reference>
<keyword evidence="4" id="KW-0433">Leucine-rich repeat</keyword>
<dbReference type="InterPro" id="IPR058922">
    <property type="entry name" value="WHD_DRP"/>
</dbReference>
<comment type="subcellular location">
    <subcellularLocation>
        <location evidence="1">Cytoplasm</location>
    </subcellularLocation>
</comment>
<keyword evidence="6" id="KW-0547">Nucleotide-binding</keyword>
<gene>
    <name evidence="10" type="ORF">Sradi_0112400</name>
</gene>
<dbReference type="PANTHER" id="PTHR23155:SF1152">
    <property type="entry name" value="AAA+ ATPASE DOMAIN-CONTAINING PROTEIN"/>
    <property type="match status" value="1"/>
</dbReference>
<evidence type="ECO:0000259" key="9">
    <source>
        <dbReference type="Pfam" id="PF23559"/>
    </source>
</evidence>
<keyword evidence="8" id="KW-0067">ATP-binding</keyword>
<keyword evidence="3" id="KW-0963">Cytoplasm</keyword>
<evidence type="ECO:0000256" key="8">
    <source>
        <dbReference type="ARBA" id="ARBA00022840"/>
    </source>
</evidence>
<sequence>MAAFPRDCRIRISKLIKLWIAEGFLRPTRTKSLEDVAMEYIDALIDRNLIIVSARGTTGKIKSCTVHDLLRDFCIQELRKENFLCVTMLNDIHIPPCIESKRRLSIQGKKALPYYSSPEDDKCNLQVFNALRSASFIRSLVCGSEWMSPSLVPCLKLLRVLDVVDIYSLEEIMLLINSRYLSFNTDNWDSFSSLTSSVSLLWNQQTLIVHDRIILPPDIWKMRQLRHLKFQEVIFPDPPQVHALRLIQLMEFEISDSVVNSVKQMKEERESLGYEGLQVQLHTWGGVKYY</sequence>
<dbReference type="InterPro" id="IPR044974">
    <property type="entry name" value="Disease_R_plants"/>
</dbReference>
<evidence type="ECO:0000313" key="10">
    <source>
        <dbReference type="EMBL" id="KAL0441735.1"/>
    </source>
</evidence>
<evidence type="ECO:0000256" key="7">
    <source>
        <dbReference type="ARBA" id="ARBA00022821"/>
    </source>
</evidence>
<dbReference type="Gene3D" id="1.10.10.10">
    <property type="entry name" value="Winged helix-like DNA-binding domain superfamily/Winged helix DNA-binding domain"/>
    <property type="match status" value="1"/>
</dbReference>
<feature type="domain" description="Disease resistance protein winged helix" evidence="9">
    <location>
        <begin position="4"/>
        <end position="73"/>
    </location>
</feature>
<name>A0AAW2WN80_SESRA</name>
<dbReference type="PANTHER" id="PTHR23155">
    <property type="entry name" value="DISEASE RESISTANCE PROTEIN RP"/>
    <property type="match status" value="1"/>
</dbReference>
<evidence type="ECO:0000256" key="2">
    <source>
        <dbReference type="ARBA" id="ARBA00008894"/>
    </source>
</evidence>
<keyword evidence="5" id="KW-0677">Repeat</keyword>
<organism evidence="10">
    <name type="scientific">Sesamum radiatum</name>
    <name type="common">Black benniseed</name>
    <dbReference type="NCBI Taxonomy" id="300843"/>
    <lineage>
        <taxon>Eukaryota</taxon>
        <taxon>Viridiplantae</taxon>
        <taxon>Streptophyta</taxon>
        <taxon>Embryophyta</taxon>
        <taxon>Tracheophyta</taxon>
        <taxon>Spermatophyta</taxon>
        <taxon>Magnoliopsida</taxon>
        <taxon>eudicotyledons</taxon>
        <taxon>Gunneridae</taxon>
        <taxon>Pentapetalae</taxon>
        <taxon>asterids</taxon>
        <taxon>lamiids</taxon>
        <taxon>Lamiales</taxon>
        <taxon>Pedaliaceae</taxon>
        <taxon>Sesamum</taxon>
    </lineage>
</organism>
<accession>A0AAW2WN80</accession>
<proteinExistence type="inferred from homology"/>
<comment type="caution">
    <text evidence="10">The sequence shown here is derived from an EMBL/GenBank/DDBJ whole genome shotgun (WGS) entry which is preliminary data.</text>
</comment>
<evidence type="ECO:0000256" key="4">
    <source>
        <dbReference type="ARBA" id="ARBA00022614"/>
    </source>
</evidence>
<dbReference type="InterPro" id="IPR036388">
    <property type="entry name" value="WH-like_DNA-bd_sf"/>
</dbReference>
<keyword evidence="7" id="KW-0611">Plant defense</keyword>
<dbReference type="Pfam" id="PF23559">
    <property type="entry name" value="WHD_DRP"/>
    <property type="match status" value="1"/>
</dbReference>
<dbReference type="GO" id="GO:0005524">
    <property type="term" value="F:ATP binding"/>
    <property type="evidence" value="ECO:0007669"/>
    <property type="project" value="UniProtKB-KW"/>
</dbReference>
<evidence type="ECO:0000256" key="5">
    <source>
        <dbReference type="ARBA" id="ARBA00022737"/>
    </source>
</evidence>
<dbReference type="GO" id="GO:0098542">
    <property type="term" value="P:defense response to other organism"/>
    <property type="evidence" value="ECO:0007669"/>
    <property type="project" value="TreeGrafter"/>
</dbReference>
<evidence type="ECO:0000256" key="6">
    <source>
        <dbReference type="ARBA" id="ARBA00022741"/>
    </source>
</evidence>
<dbReference type="GO" id="GO:0005737">
    <property type="term" value="C:cytoplasm"/>
    <property type="evidence" value="ECO:0007669"/>
    <property type="project" value="UniProtKB-SubCell"/>
</dbReference>
<reference evidence="10" key="2">
    <citation type="journal article" date="2024" name="Plant">
        <title>Genomic evolution and insights into agronomic trait innovations of Sesamum species.</title>
        <authorList>
            <person name="Miao H."/>
            <person name="Wang L."/>
            <person name="Qu L."/>
            <person name="Liu H."/>
            <person name="Sun Y."/>
            <person name="Le M."/>
            <person name="Wang Q."/>
            <person name="Wei S."/>
            <person name="Zheng Y."/>
            <person name="Lin W."/>
            <person name="Duan Y."/>
            <person name="Cao H."/>
            <person name="Xiong S."/>
            <person name="Wang X."/>
            <person name="Wei L."/>
            <person name="Li C."/>
            <person name="Ma Q."/>
            <person name="Ju M."/>
            <person name="Zhao R."/>
            <person name="Li G."/>
            <person name="Mu C."/>
            <person name="Tian Q."/>
            <person name="Mei H."/>
            <person name="Zhang T."/>
            <person name="Gao T."/>
            <person name="Zhang H."/>
        </authorList>
    </citation>
    <scope>NUCLEOTIDE SEQUENCE</scope>
    <source>
        <strain evidence="10">G02</strain>
    </source>
</reference>
<evidence type="ECO:0000256" key="3">
    <source>
        <dbReference type="ARBA" id="ARBA00022490"/>
    </source>
</evidence>
<dbReference type="AlphaFoldDB" id="A0AAW2WN80"/>
<dbReference type="EMBL" id="JACGWJ010000001">
    <property type="protein sequence ID" value="KAL0441735.1"/>
    <property type="molecule type" value="Genomic_DNA"/>
</dbReference>
<protein>
    <submittedName>
        <fullName evidence="10">Late blight resistance proteinR1A-10</fullName>
    </submittedName>
</protein>